<gene>
    <name evidence="4" type="ORF">HaLaN_32650</name>
</gene>
<evidence type="ECO:0000313" key="4">
    <source>
        <dbReference type="EMBL" id="GFH33301.1"/>
    </source>
</evidence>
<dbReference type="InterPro" id="IPR013079">
    <property type="entry name" value="6Phosfructo_kin"/>
</dbReference>
<dbReference type="PANTHER" id="PTHR10606">
    <property type="entry name" value="6-PHOSPHOFRUCTO-2-KINASE/FRUCTOSE-2,6-BISPHOSPHATASE"/>
    <property type="match status" value="1"/>
</dbReference>
<dbReference type="InterPro" id="IPR027417">
    <property type="entry name" value="P-loop_NTPase"/>
</dbReference>
<dbReference type="GO" id="GO:0003873">
    <property type="term" value="F:6-phosphofructo-2-kinase activity"/>
    <property type="evidence" value="ECO:0007669"/>
    <property type="project" value="InterPro"/>
</dbReference>
<reference evidence="4 5" key="1">
    <citation type="submission" date="2020-02" db="EMBL/GenBank/DDBJ databases">
        <title>Draft genome sequence of Haematococcus lacustris strain NIES-144.</title>
        <authorList>
            <person name="Morimoto D."/>
            <person name="Nakagawa S."/>
            <person name="Yoshida T."/>
            <person name="Sawayama S."/>
        </authorList>
    </citation>
    <scope>NUCLEOTIDE SEQUENCE [LARGE SCALE GENOMIC DNA]</scope>
    <source>
        <strain evidence="4 5">NIES-144</strain>
    </source>
</reference>
<comment type="caution">
    <text evidence="4">The sequence shown here is derived from an EMBL/GenBank/DDBJ whole genome shotgun (WGS) entry which is preliminary data.</text>
</comment>
<name>A0A6A0AM27_HAELA</name>
<dbReference type="GO" id="GO:0005524">
    <property type="term" value="F:ATP binding"/>
    <property type="evidence" value="ECO:0007669"/>
    <property type="project" value="UniProtKB-KW"/>
</dbReference>
<evidence type="ECO:0000256" key="1">
    <source>
        <dbReference type="ARBA" id="ARBA00022741"/>
    </source>
</evidence>
<dbReference type="PIRSF" id="PIRSF000709">
    <property type="entry name" value="6PFK_2-Ptase"/>
    <property type="match status" value="1"/>
</dbReference>
<protein>
    <submittedName>
        <fullName evidence="4">6PF2K domain-containing protein</fullName>
    </submittedName>
</protein>
<feature type="non-terminal residue" evidence="4">
    <location>
        <position position="1"/>
    </location>
</feature>
<dbReference type="GO" id="GO:0006000">
    <property type="term" value="P:fructose metabolic process"/>
    <property type="evidence" value="ECO:0007669"/>
    <property type="project" value="InterPro"/>
</dbReference>
<organism evidence="4 5">
    <name type="scientific">Haematococcus lacustris</name>
    <name type="common">Green alga</name>
    <name type="synonym">Haematococcus pluvialis</name>
    <dbReference type="NCBI Taxonomy" id="44745"/>
    <lineage>
        <taxon>Eukaryota</taxon>
        <taxon>Viridiplantae</taxon>
        <taxon>Chlorophyta</taxon>
        <taxon>core chlorophytes</taxon>
        <taxon>Chlorophyceae</taxon>
        <taxon>CS clade</taxon>
        <taxon>Chlamydomonadales</taxon>
        <taxon>Haematococcaceae</taxon>
        <taxon>Haematococcus</taxon>
    </lineage>
</organism>
<accession>A0A6A0AM27</accession>
<dbReference type="PANTHER" id="PTHR10606:SF44">
    <property type="entry name" value="6-PHOSPHOFRUCTO 2-KINASE_FRUCTOSE 2,6-BISPHOSPHATASE LONG FORM"/>
    <property type="match status" value="1"/>
</dbReference>
<evidence type="ECO:0000313" key="5">
    <source>
        <dbReference type="Proteomes" id="UP000485058"/>
    </source>
</evidence>
<dbReference type="GO" id="GO:0004331">
    <property type="term" value="F:fructose-2,6-bisphosphate 2-phosphatase activity"/>
    <property type="evidence" value="ECO:0007669"/>
    <property type="project" value="TreeGrafter"/>
</dbReference>
<dbReference type="Pfam" id="PF01591">
    <property type="entry name" value="6PF2K"/>
    <property type="match status" value="1"/>
</dbReference>
<feature type="non-terminal residue" evidence="4">
    <location>
        <position position="60"/>
    </location>
</feature>
<feature type="domain" description="6-phosphofructo-2-kinase" evidence="3">
    <location>
        <begin position="1"/>
        <end position="59"/>
    </location>
</feature>
<evidence type="ECO:0000259" key="3">
    <source>
        <dbReference type="Pfam" id="PF01591"/>
    </source>
</evidence>
<keyword evidence="1" id="KW-0547">Nucleotide-binding</keyword>
<keyword evidence="2" id="KW-0067">ATP-binding</keyword>
<dbReference type="GO" id="GO:0006003">
    <property type="term" value="P:fructose 2,6-bisphosphate metabolic process"/>
    <property type="evidence" value="ECO:0007669"/>
    <property type="project" value="InterPro"/>
</dbReference>
<proteinExistence type="predicted"/>
<evidence type="ECO:0000256" key="2">
    <source>
        <dbReference type="ARBA" id="ARBA00022840"/>
    </source>
</evidence>
<dbReference type="Proteomes" id="UP000485058">
    <property type="component" value="Unassembled WGS sequence"/>
</dbReference>
<keyword evidence="5" id="KW-1185">Reference proteome</keyword>
<dbReference type="Gene3D" id="3.40.50.300">
    <property type="entry name" value="P-loop containing nucleotide triphosphate hydrolases"/>
    <property type="match status" value="1"/>
</dbReference>
<dbReference type="GO" id="GO:0005829">
    <property type="term" value="C:cytosol"/>
    <property type="evidence" value="ECO:0007669"/>
    <property type="project" value="TreeGrafter"/>
</dbReference>
<dbReference type="InterPro" id="IPR003094">
    <property type="entry name" value="6Pfruct_kin"/>
</dbReference>
<dbReference type="EMBL" id="BLLF01008246">
    <property type="protein sequence ID" value="GFH33301.1"/>
    <property type="molecule type" value="Genomic_DNA"/>
</dbReference>
<dbReference type="AlphaFoldDB" id="A0A6A0AM27"/>
<sequence length="60" mass="7289">ALEDFRNRIHKYEEVYESITDRRYHFIKLIDMVTGRGHMDINRISGYIPGKLVFFLMQVR</sequence>